<reference evidence="3 5" key="2">
    <citation type="submission" date="2019-08" db="EMBL/GenBank/DDBJ databases">
        <title>Genome of Algoriphagus ratkowskyi IC026.</title>
        <authorList>
            <person name="Bowman J.P."/>
        </authorList>
    </citation>
    <scope>NUCLEOTIDE SEQUENCE [LARGE SCALE GENOMIC DNA]</scope>
    <source>
        <strain evidence="3 5">IC026</strain>
    </source>
</reference>
<dbReference type="AlphaFoldDB" id="A0A2W7R828"/>
<dbReference type="EMBL" id="VORV01000001">
    <property type="protein sequence ID" value="TXD79916.1"/>
    <property type="molecule type" value="Genomic_DNA"/>
</dbReference>
<dbReference type="Proteomes" id="UP000321927">
    <property type="component" value="Unassembled WGS sequence"/>
</dbReference>
<sequence>MSSNIRITRVCQYCGDSFTAKTTVTKFCGDNCAKKAYKLRKKEEKVLHSHHETALAINQSWHNANQKGFLNVKETCILMGVSRTTLWRLVKNESLGVKEIGRKRIFRKTDIDSFMNQ</sequence>
<reference evidence="2 4" key="1">
    <citation type="submission" date="2018-06" db="EMBL/GenBank/DDBJ databases">
        <title>Genomic Encyclopedia of Archaeal and Bacterial Type Strains, Phase II (KMG-II): from individual species to whole genera.</title>
        <authorList>
            <person name="Goeker M."/>
        </authorList>
    </citation>
    <scope>NUCLEOTIDE SEQUENCE [LARGE SCALE GENOMIC DNA]</scope>
    <source>
        <strain evidence="2 4">DSM 22686</strain>
    </source>
</reference>
<dbReference type="OrthoDB" id="1003442at2"/>
<dbReference type="SUPFAM" id="SSF46955">
    <property type="entry name" value="Putative DNA-binding domain"/>
    <property type="match status" value="1"/>
</dbReference>
<comment type="caution">
    <text evidence="2">The sequence shown here is derived from an EMBL/GenBank/DDBJ whole genome shotgun (WGS) entry which is preliminary data.</text>
</comment>
<name>A0A2W7R828_9BACT</name>
<dbReference type="Pfam" id="PF12728">
    <property type="entry name" value="HTH_17"/>
    <property type="match status" value="1"/>
</dbReference>
<organism evidence="2 4">
    <name type="scientific">Algoriphagus ratkowskyi</name>
    <dbReference type="NCBI Taxonomy" id="57028"/>
    <lineage>
        <taxon>Bacteria</taxon>
        <taxon>Pseudomonadati</taxon>
        <taxon>Bacteroidota</taxon>
        <taxon>Cytophagia</taxon>
        <taxon>Cytophagales</taxon>
        <taxon>Cyclobacteriaceae</taxon>
        <taxon>Algoriphagus</taxon>
    </lineage>
</organism>
<accession>A0A2W7R828</accession>
<evidence type="ECO:0000259" key="1">
    <source>
        <dbReference type="Pfam" id="PF12728"/>
    </source>
</evidence>
<dbReference type="RefSeq" id="WP_086501464.1">
    <property type="nucleotide sequence ID" value="NZ_MSSV01000008.1"/>
</dbReference>
<keyword evidence="5" id="KW-1185">Reference proteome</keyword>
<protein>
    <submittedName>
        <fullName evidence="2">AlpA family transcriptional regulator</fullName>
    </submittedName>
    <submittedName>
        <fullName evidence="3">Helix-turn-helix domain-containing protein</fullName>
    </submittedName>
</protein>
<dbReference type="GO" id="GO:0003677">
    <property type="term" value="F:DNA binding"/>
    <property type="evidence" value="ECO:0007669"/>
    <property type="project" value="InterPro"/>
</dbReference>
<evidence type="ECO:0000313" key="3">
    <source>
        <dbReference type="EMBL" id="TXD79916.1"/>
    </source>
</evidence>
<dbReference type="Proteomes" id="UP000249115">
    <property type="component" value="Unassembled WGS sequence"/>
</dbReference>
<dbReference type="EMBL" id="QKZU01000007">
    <property type="protein sequence ID" value="PZX57013.1"/>
    <property type="molecule type" value="Genomic_DNA"/>
</dbReference>
<gene>
    <name evidence="3" type="ORF">ESW18_01935</name>
    <name evidence="2" type="ORF">LV84_02144</name>
</gene>
<evidence type="ECO:0000313" key="2">
    <source>
        <dbReference type="EMBL" id="PZX57013.1"/>
    </source>
</evidence>
<dbReference type="InterPro" id="IPR010093">
    <property type="entry name" value="SinI_DNA-bd"/>
</dbReference>
<dbReference type="NCBIfam" id="TIGR01764">
    <property type="entry name" value="excise"/>
    <property type="match status" value="1"/>
</dbReference>
<dbReference type="InterPro" id="IPR009061">
    <property type="entry name" value="DNA-bd_dom_put_sf"/>
</dbReference>
<feature type="domain" description="Helix-turn-helix" evidence="1">
    <location>
        <begin position="69"/>
        <end position="117"/>
    </location>
</feature>
<evidence type="ECO:0000313" key="5">
    <source>
        <dbReference type="Proteomes" id="UP000321927"/>
    </source>
</evidence>
<proteinExistence type="predicted"/>
<evidence type="ECO:0000313" key="4">
    <source>
        <dbReference type="Proteomes" id="UP000249115"/>
    </source>
</evidence>
<dbReference type="InterPro" id="IPR041657">
    <property type="entry name" value="HTH_17"/>
</dbReference>